<sequence>MVDKICAINKKCIKSVIGKISQTQVEALNASLKLWLDIY</sequence>
<dbReference type="AlphaFoldDB" id="A0A1W1E3M0"/>
<dbReference type="EMBL" id="FPIA01000062">
    <property type="protein sequence ID" value="SFV88564.1"/>
    <property type="molecule type" value="Genomic_DNA"/>
</dbReference>
<proteinExistence type="predicted"/>
<evidence type="ECO:0008006" key="2">
    <source>
        <dbReference type="Google" id="ProtNLM"/>
    </source>
</evidence>
<name>A0A1W1E3M0_9ZZZZ</name>
<accession>A0A1W1E3M0</accession>
<organism evidence="1">
    <name type="scientific">hydrothermal vent metagenome</name>
    <dbReference type="NCBI Taxonomy" id="652676"/>
    <lineage>
        <taxon>unclassified sequences</taxon>
        <taxon>metagenomes</taxon>
        <taxon>ecological metagenomes</taxon>
    </lineage>
</organism>
<reference evidence="1" key="1">
    <citation type="submission" date="2016-10" db="EMBL/GenBank/DDBJ databases">
        <authorList>
            <person name="de Groot N.N."/>
        </authorList>
    </citation>
    <scope>NUCLEOTIDE SEQUENCE</scope>
</reference>
<protein>
    <recommendedName>
        <fullName evidence="2">Death on curing protein, Doc toxin</fullName>
    </recommendedName>
</protein>
<evidence type="ECO:0000313" key="1">
    <source>
        <dbReference type="EMBL" id="SFV88564.1"/>
    </source>
</evidence>
<gene>
    <name evidence="1" type="ORF">MNB_SUP05-SYMBIONT-7-636</name>
</gene>